<proteinExistence type="predicted"/>
<organism evidence="2">
    <name type="scientific">Anguilla anguilla</name>
    <name type="common">European freshwater eel</name>
    <name type="synonym">Muraena anguilla</name>
    <dbReference type="NCBI Taxonomy" id="7936"/>
    <lineage>
        <taxon>Eukaryota</taxon>
        <taxon>Metazoa</taxon>
        <taxon>Chordata</taxon>
        <taxon>Craniata</taxon>
        <taxon>Vertebrata</taxon>
        <taxon>Euteleostomi</taxon>
        <taxon>Actinopterygii</taxon>
        <taxon>Neopterygii</taxon>
        <taxon>Teleostei</taxon>
        <taxon>Anguilliformes</taxon>
        <taxon>Anguillidae</taxon>
        <taxon>Anguilla</taxon>
    </lineage>
</organism>
<protein>
    <recommendedName>
        <fullName evidence="3">Secreted protein</fullName>
    </recommendedName>
</protein>
<evidence type="ECO:0000313" key="2">
    <source>
        <dbReference type="EMBL" id="JAH94456.1"/>
    </source>
</evidence>
<accession>A0A0E9WW83</accession>
<sequence>MHILFNEIFFGWCIFFSGTGTALSVNAHLNAGCMDSQPVCRFFSLCSPWLPELSSLHNCPVGYY</sequence>
<feature type="chain" id="PRO_5002434608" description="Secreted protein" evidence="1">
    <location>
        <begin position="23"/>
        <end position="64"/>
    </location>
</feature>
<feature type="signal peptide" evidence="1">
    <location>
        <begin position="1"/>
        <end position="22"/>
    </location>
</feature>
<dbReference type="AlphaFoldDB" id="A0A0E9WW83"/>
<reference evidence="2" key="1">
    <citation type="submission" date="2014-11" db="EMBL/GenBank/DDBJ databases">
        <authorList>
            <person name="Amaro Gonzalez C."/>
        </authorList>
    </citation>
    <scope>NUCLEOTIDE SEQUENCE</scope>
</reference>
<name>A0A0E9WW83_ANGAN</name>
<evidence type="ECO:0000256" key="1">
    <source>
        <dbReference type="SAM" id="SignalP"/>
    </source>
</evidence>
<reference evidence="2" key="2">
    <citation type="journal article" date="2015" name="Fish Shellfish Immunol.">
        <title>Early steps in the European eel (Anguilla anguilla)-Vibrio vulnificus interaction in the gills: Role of the RtxA13 toxin.</title>
        <authorList>
            <person name="Callol A."/>
            <person name="Pajuelo D."/>
            <person name="Ebbesson L."/>
            <person name="Teles M."/>
            <person name="MacKenzie S."/>
            <person name="Amaro C."/>
        </authorList>
    </citation>
    <scope>NUCLEOTIDE SEQUENCE</scope>
</reference>
<keyword evidence="1" id="KW-0732">Signal</keyword>
<dbReference type="EMBL" id="GBXM01014121">
    <property type="protein sequence ID" value="JAH94456.1"/>
    <property type="molecule type" value="Transcribed_RNA"/>
</dbReference>
<evidence type="ECO:0008006" key="3">
    <source>
        <dbReference type="Google" id="ProtNLM"/>
    </source>
</evidence>